<dbReference type="EMBL" id="OB660731">
    <property type="protein sequence ID" value="CAD7226053.1"/>
    <property type="molecule type" value="Genomic_DNA"/>
</dbReference>
<accession>A0A7R8ZIS8</accession>
<organism evidence="1">
    <name type="scientific">Cyprideis torosa</name>
    <dbReference type="NCBI Taxonomy" id="163714"/>
    <lineage>
        <taxon>Eukaryota</taxon>
        <taxon>Metazoa</taxon>
        <taxon>Ecdysozoa</taxon>
        <taxon>Arthropoda</taxon>
        <taxon>Crustacea</taxon>
        <taxon>Oligostraca</taxon>
        <taxon>Ostracoda</taxon>
        <taxon>Podocopa</taxon>
        <taxon>Podocopida</taxon>
        <taxon>Cytherocopina</taxon>
        <taxon>Cytheroidea</taxon>
        <taxon>Cytherideidae</taxon>
        <taxon>Cyprideis</taxon>
    </lineage>
</organism>
<proteinExistence type="predicted"/>
<evidence type="ECO:0000313" key="1">
    <source>
        <dbReference type="EMBL" id="CAD7226053.1"/>
    </source>
</evidence>
<gene>
    <name evidence="1" type="ORF">CTOB1V02_LOCUS3979</name>
</gene>
<dbReference type="GO" id="GO:0003723">
    <property type="term" value="F:RNA binding"/>
    <property type="evidence" value="ECO:0007669"/>
    <property type="project" value="InterPro"/>
</dbReference>
<protein>
    <submittedName>
        <fullName evidence="1">Uncharacterized protein</fullName>
    </submittedName>
</protein>
<sequence>MFCAEREITPSNRGGSLERPEMMRSLTRGSKTDWRTVDGEDELKKRQLMELAIMNGTYRDSSSKLSAQEIELGKVLSLVSEMGLPLPRFLTPITMAMAPPHGAPLRSPIPSPLPAPGSLILHPRIHPPSSTFCGSVFTTAGSASPLMAAPGVPVSHASEAPPSGLIYPSPYPEYATPTYPPALPPSLIAPDYAHHHPAVPHDHQGLLAR</sequence>
<dbReference type="InterPro" id="IPR036612">
    <property type="entry name" value="KH_dom_type_1_sf"/>
</dbReference>
<name>A0A7R8ZIS8_9CRUS</name>
<dbReference type="AlphaFoldDB" id="A0A7R8ZIS8"/>
<dbReference type="OrthoDB" id="6777263at2759"/>
<dbReference type="Gene3D" id="3.30.1370.10">
    <property type="entry name" value="K Homology domain, type 1"/>
    <property type="match status" value="1"/>
</dbReference>
<reference evidence="1" key="1">
    <citation type="submission" date="2020-11" db="EMBL/GenBank/DDBJ databases">
        <authorList>
            <person name="Tran Van P."/>
        </authorList>
    </citation>
    <scope>NUCLEOTIDE SEQUENCE</scope>
</reference>